<accession>A0A372FQX6</accession>
<reference evidence="2 3" key="1">
    <citation type="submission" date="2018-08" db="EMBL/GenBank/DDBJ databases">
        <title>Verrucosispora craniellae sp. nov., isolated from a marine sponge in the South China Sea.</title>
        <authorList>
            <person name="Li L."/>
            <person name="Lin H.W."/>
        </authorList>
    </citation>
    <scope>NUCLEOTIDE SEQUENCE [LARGE SCALE GENOMIC DNA]</scope>
    <source>
        <strain evidence="2 3">LHW63014</strain>
    </source>
</reference>
<dbReference type="RefSeq" id="WP_117231320.1">
    <property type="nucleotide sequence ID" value="NZ_CP061725.1"/>
</dbReference>
<evidence type="ECO:0000313" key="2">
    <source>
        <dbReference type="EMBL" id="RFS40516.1"/>
    </source>
</evidence>
<dbReference type="AlphaFoldDB" id="A0A372FQX6"/>
<dbReference type="OrthoDB" id="246701at2"/>
<dbReference type="Pfam" id="PF01266">
    <property type="entry name" value="DAO"/>
    <property type="match status" value="1"/>
</dbReference>
<organism evidence="2 3">
    <name type="scientific">Micromonospora craniellae</name>
    <dbReference type="NCBI Taxonomy" id="2294034"/>
    <lineage>
        <taxon>Bacteria</taxon>
        <taxon>Bacillati</taxon>
        <taxon>Actinomycetota</taxon>
        <taxon>Actinomycetes</taxon>
        <taxon>Micromonosporales</taxon>
        <taxon>Micromonosporaceae</taxon>
        <taxon>Micromonospora</taxon>
    </lineage>
</organism>
<gene>
    <name evidence="2" type="ORF">D0Q02_30350</name>
</gene>
<dbReference type="InterPro" id="IPR036188">
    <property type="entry name" value="FAD/NAD-bd_sf"/>
</dbReference>
<keyword evidence="3" id="KW-1185">Reference proteome</keyword>
<protein>
    <submittedName>
        <fullName evidence="2">FAD-binding oxidoreductase</fullName>
    </submittedName>
</protein>
<comment type="caution">
    <text evidence="2">The sequence shown here is derived from an EMBL/GenBank/DDBJ whole genome shotgun (WGS) entry which is preliminary data.</text>
</comment>
<dbReference type="Gene3D" id="3.50.50.60">
    <property type="entry name" value="FAD/NAD(P)-binding domain"/>
    <property type="match status" value="1"/>
</dbReference>
<sequence length="339" mass="36188">MIDDSVDVLVIGSGLCGLTIAVTAARHGLRVRCLSDGRPGASLANFGQLHSGAVYAPVLPALSTACWEQRDRWHDLARPARFGKAHGLALFHSADAAQRYLDAWRRIGIDALEVDPRGAGRFPSPAAAFRIPDYSVDMSVLNAGLVDLARTSGVPDVQRYTAVLRRDPESGLVSIAPPAPPSRMVVLAAGGGTPTLLSNAGIQHTLHNRRIAWGRQPGLAAEGVTYWLDGDLLAISPDRSGIRVGLPSVKGGYGTTAEERARLLEALDRHRLHQSRSDLSLIWGTVCEPTSLLADPSSLVVDLRRPPDGWTPTGNLLVALPGKWTTAWHCADQVVDALA</sequence>
<evidence type="ECO:0000313" key="3">
    <source>
        <dbReference type="Proteomes" id="UP000262621"/>
    </source>
</evidence>
<dbReference type="Proteomes" id="UP000262621">
    <property type="component" value="Unassembled WGS sequence"/>
</dbReference>
<dbReference type="Gene3D" id="3.30.9.10">
    <property type="entry name" value="D-Amino Acid Oxidase, subunit A, domain 2"/>
    <property type="match status" value="1"/>
</dbReference>
<dbReference type="InterPro" id="IPR006076">
    <property type="entry name" value="FAD-dep_OxRdtase"/>
</dbReference>
<dbReference type="EMBL" id="QVFU01000103">
    <property type="protein sequence ID" value="RFS40516.1"/>
    <property type="molecule type" value="Genomic_DNA"/>
</dbReference>
<feature type="domain" description="FAD dependent oxidoreductase" evidence="1">
    <location>
        <begin position="7"/>
        <end position="270"/>
    </location>
</feature>
<name>A0A372FQX6_9ACTN</name>
<dbReference type="SUPFAM" id="SSF51905">
    <property type="entry name" value="FAD/NAD(P)-binding domain"/>
    <property type="match status" value="1"/>
</dbReference>
<proteinExistence type="predicted"/>
<evidence type="ECO:0000259" key="1">
    <source>
        <dbReference type="Pfam" id="PF01266"/>
    </source>
</evidence>